<comment type="pathway">
    <text evidence="2">Protein modification; protein glycosylation.</text>
</comment>
<organism evidence="14 15">
    <name type="scientific">Moelleriella libera RCEF 2490</name>
    <dbReference type="NCBI Taxonomy" id="1081109"/>
    <lineage>
        <taxon>Eukaryota</taxon>
        <taxon>Fungi</taxon>
        <taxon>Dikarya</taxon>
        <taxon>Ascomycota</taxon>
        <taxon>Pezizomycotina</taxon>
        <taxon>Sordariomycetes</taxon>
        <taxon>Hypocreomycetidae</taxon>
        <taxon>Hypocreales</taxon>
        <taxon>Clavicipitaceae</taxon>
        <taxon>Moelleriella</taxon>
    </lineage>
</organism>
<dbReference type="InterPro" id="IPR003378">
    <property type="entry name" value="Fringe-like_glycosylTrfase"/>
</dbReference>
<dbReference type="InterPro" id="IPR026050">
    <property type="entry name" value="C1GALT1/C1GALT1_chp1"/>
</dbReference>
<feature type="domain" description="Fringe-like glycosyltransferase" evidence="13">
    <location>
        <begin position="199"/>
        <end position="282"/>
    </location>
</feature>
<dbReference type="STRING" id="1081109.A0A166UN83"/>
<evidence type="ECO:0000256" key="10">
    <source>
        <dbReference type="ARBA" id="ARBA00022989"/>
    </source>
</evidence>
<proteinExistence type="inferred from homology"/>
<keyword evidence="5" id="KW-0328">Glycosyltransferase</keyword>
<keyword evidence="7 12" id="KW-0812">Transmembrane</keyword>
<evidence type="ECO:0000256" key="8">
    <source>
        <dbReference type="ARBA" id="ARBA00022741"/>
    </source>
</evidence>
<gene>
    <name evidence="14" type="ORF">AAL_00206</name>
</gene>
<dbReference type="Proteomes" id="UP000078544">
    <property type="component" value="Unassembled WGS sequence"/>
</dbReference>
<evidence type="ECO:0000256" key="11">
    <source>
        <dbReference type="ARBA" id="ARBA00023136"/>
    </source>
</evidence>
<dbReference type="Gene3D" id="3.90.550.50">
    <property type="match status" value="1"/>
</dbReference>
<keyword evidence="10 12" id="KW-1133">Transmembrane helix</keyword>
<comment type="similarity">
    <text evidence="3">Belongs to the glycosyltransferase 31 family. Beta3-Gal-T subfamily.</text>
</comment>
<dbReference type="Pfam" id="PF02434">
    <property type="entry name" value="Fringe"/>
    <property type="match status" value="1"/>
</dbReference>
<keyword evidence="8" id="KW-0547">Nucleotide-binding</keyword>
<evidence type="ECO:0000313" key="15">
    <source>
        <dbReference type="Proteomes" id="UP000078544"/>
    </source>
</evidence>
<feature type="transmembrane region" description="Helical" evidence="12">
    <location>
        <begin position="14"/>
        <end position="32"/>
    </location>
</feature>
<evidence type="ECO:0000256" key="3">
    <source>
        <dbReference type="ARBA" id="ARBA00006462"/>
    </source>
</evidence>
<dbReference type="GO" id="GO:0016263">
    <property type="term" value="F:glycoprotein-N-acetylgalactosamine 3-beta-galactosyltransferase activity"/>
    <property type="evidence" value="ECO:0007669"/>
    <property type="project" value="UniProtKB-EC"/>
</dbReference>
<comment type="caution">
    <text evidence="14">The sequence shown here is derived from an EMBL/GenBank/DDBJ whole genome shotgun (WGS) entry which is preliminary data.</text>
</comment>
<dbReference type="EMBL" id="AZGY01000001">
    <property type="protein sequence ID" value="OAA32741.1"/>
    <property type="molecule type" value="Genomic_DNA"/>
</dbReference>
<dbReference type="GO" id="GO:0016020">
    <property type="term" value="C:membrane"/>
    <property type="evidence" value="ECO:0007669"/>
    <property type="project" value="UniProtKB-SubCell"/>
</dbReference>
<sequence>MPPPLLLLSRRRRISPLLILFLVIISIWYLALPPDSPIVLAVRFNLGRLLHRNGGAARLPASLGRWPVHLPSEVGFLIKTGYGTRARITEQLKALKGTGGGGGLLGDEGRDYIVVGDWTHSGRDVHVHDAVKAVLEKDGFGMGAGGDEGAGRAARGALATHPRLGKYRSLQGAVAAGHEEKALELGRKFGWELDALKFITGMEMAFRRMPHKKWYVILDDDTFIIKDTLRLLLSHLNHNKPLYLGNAVGDYRARFAHGGSGVVLSGAAMEALFSHEHVVAEAYVRSLDETWGDRLVATTLQQVGVYLDERYSHLFNGEAPEWTRVGPRSACSLVLSFHALREPGAMARAATKLATVADRPVLRGELWALFGSKERATEADDHVGPGGDDEHVTIWGGVTDKEACRRKCKRWCFAWTYNADSRRCHASPWFVVGSRPSHPSAKASGVNWSAVRPALQKCSLPT</sequence>
<dbReference type="EC" id="2.4.1.122" evidence="4"/>
<keyword evidence="9" id="KW-0735">Signal-anchor</keyword>
<dbReference type="AlphaFoldDB" id="A0A166UN83"/>
<evidence type="ECO:0000256" key="4">
    <source>
        <dbReference type="ARBA" id="ARBA00012557"/>
    </source>
</evidence>
<dbReference type="PANTHER" id="PTHR23033:SF40">
    <property type="entry name" value="APPLE DOMAIN-CONTAINING PROTEIN"/>
    <property type="match status" value="1"/>
</dbReference>
<accession>A0A166UN83</accession>
<reference evidence="14 15" key="1">
    <citation type="journal article" date="2016" name="Genome Biol. Evol.">
        <title>Divergent and convergent evolution of fungal pathogenicity.</title>
        <authorList>
            <person name="Shang Y."/>
            <person name="Xiao G."/>
            <person name="Zheng P."/>
            <person name="Cen K."/>
            <person name="Zhan S."/>
            <person name="Wang C."/>
        </authorList>
    </citation>
    <scope>NUCLEOTIDE SEQUENCE [LARGE SCALE GENOMIC DNA]</scope>
    <source>
        <strain evidence="14 15">RCEF 2490</strain>
    </source>
</reference>
<comment type="subcellular location">
    <subcellularLocation>
        <location evidence="1">Membrane</location>
        <topology evidence="1">Single-pass type II membrane protein</topology>
    </subcellularLocation>
</comment>
<evidence type="ECO:0000256" key="9">
    <source>
        <dbReference type="ARBA" id="ARBA00022968"/>
    </source>
</evidence>
<evidence type="ECO:0000256" key="2">
    <source>
        <dbReference type="ARBA" id="ARBA00004922"/>
    </source>
</evidence>
<evidence type="ECO:0000256" key="1">
    <source>
        <dbReference type="ARBA" id="ARBA00004606"/>
    </source>
</evidence>
<keyword evidence="11 12" id="KW-0472">Membrane</keyword>
<keyword evidence="6" id="KW-0808">Transferase</keyword>
<keyword evidence="15" id="KW-1185">Reference proteome</keyword>
<dbReference type="PANTHER" id="PTHR23033">
    <property type="entry name" value="BETA1,3-GALACTOSYLTRANSFERASE"/>
    <property type="match status" value="1"/>
</dbReference>
<name>A0A166UN83_9HYPO</name>
<evidence type="ECO:0000256" key="6">
    <source>
        <dbReference type="ARBA" id="ARBA00022679"/>
    </source>
</evidence>
<dbReference type="GO" id="GO:0000166">
    <property type="term" value="F:nucleotide binding"/>
    <property type="evidence" value="ECO:0007669"/>
    <property type="project" value="UniProtKB-KW"/>
</dbReference>
<protein>
    <recommendedName>
        <fullName evidence="4">N-acetylgalactosaminide beta-1,3-galactosyltransferase</fullName>
        <ecNumber evidence="4">2.4.1.122</ecNumber>
    </recommendedName>
</protein>
<evidence type="ECO:0000256" key="12">
    <source>
        <dbReference type="SAM" id="Phobius"/>
    </source>
</evidence>
<evidence type="ECO:0000313" key="14">
    <source>
        <dbReference type="EMBL" id="OAA32741.1"/>
    </source>
</evidence>
<evidence type="ECO:0000256" key="7">
    <source>
        <dbReference type="ARBA" id="ARBA00022692"/>
    </source>
</evidence>
<dbReference type="OrthoDB" id="414175at2759"/>
<evidence type="ECO:0000256" key="5">
    <source>
        <dbReference type="ARBA" id="ARBA00022676"/>
    </source>
</evidence>
<evidence type="ECO:0000259" key="13">
    <source>
        <dbReference type="Pfam" id="PF02434"/>
    </source>
</evidence>